<keyword evidence="4" id="KW-0031">Aminopeptidase</keyword>
<dbReference type="GO" id="GO:0008270">
    <property type="term" value="F:zinc ion binding"/>
    <property type="evidence" value="ECO:0007669"/>
    <property type="project" value="TreeGrafter"/>
</dbReference>
<gene>
    <name evidence="4" type="ORF">Mal52_02080</name>
</gene>
<evidence type="ECO:0000313" key="4">
    <source>
        <dbReference type="EMBL" id="QDU41754.1"/>
    </source>
</evidence>
<dbReference type="EMBL" id="CP036276">
    <property type="protein sequence ID" value="QDU41754.1"/>
    <property type="molecule type" value="Genomic_DNA"/>
</dbReference>
<name>A0A517ZH02_9PLAN</name>
<feature type="domain" description="Peptidase M28" evidence="3">
    <location>
        <begin position="85"/>
        <end position="295"/>
    </location>
</feature>
<keyword evidence="4" id="KW-0645">Protease</keyword>
<protein>
    <submittedName>
        <fullName evidence="4">Alkaline phosphatase isozyme conversion aminopeptidase</fullName>
    </submittedName>
</protein>
<dbReference type="PANTHER" id="PTHR12283:SF6">
    <property type="entry name" value="GLUTAMINYL-PEPTIDE CYCLOTRANSFERASE-RELATED"/>
    <property type="match status" value="1"/>
</dbReference>
<evidence type="ECO:0000256" key="1">
    <source>
        <dbReference type="ARBA" id="ARBA00022679"/>
    </source>
</evidence>
<dbReference type="Gene3D" id="3.40.630.10">
    <property type="entry name" value="Zn peptidases"/>
    <property type="match status" value="1"/>
</dbReference>
<dbReference type="AlphaFoldDB" id="A0A517ZH02"/>
<keyword evidence="1" id="KW-0808">Transferase</keyword>
<dbReference type="InterPro" id="IPR040234">
    <property type="entry name" value="QC/QCL"/>
</dbReference>
<dbReference type="GO" id="GO:0016603">
    <property type="term" value="F:glutaminyl-peptide cyclotransferase activity"/>
    <property type="evidence" value="ECO:0007669"/>
    <property type="project" value="TreeGrafter"/>
</dbReference>
<keyword evidence="2" id="KW-0012">Acyltransferase</keyword>
<reference evidence="4 5" key="1">
    <citation type="submission" date="2019-02" db="EMBL/GenBank/DDBJ databases">
        <title>Deep-cultivation of Planctomycetes and their phenomic and genomic characterization uncovers novel biology.</title>
        <authorList>
            <person name="Wiegand S."/>
            <person name="Jogler M."/>
            <person name="Boedeker C."/>
            <person name="Pinto D."/>
            <person name="Vollmers J."/>
            <person name="Rivas-Marin E."/>
            <person name="Kohn T."/>
            <person name="Peeters S.H."/>
            <person name="Heuer A."/>
            <person name="Rast P."/>
            <person name="Oberbeckmann S."/>
            <person name="Bunk B."/>
            <person name="Jeske O."/>
            <person name="Meyerdierks A."/>
            <person name="Storesund J.E."/>
            <person name="Kallscheuer N."/>
            <person name="Luecker S."/>
            <person name="Lage O.M."/>
            <person name="Pohl T."/>
            <person name="Merkel B.J."/>
            <person name="Hornburger P."/>
            <person name="Mueller R.-W."/>
            <person name="Bruemmer F."/>
            <person name="Labrenz M."/>
            <person name="Spormann A.M."/>
            <person name="Op den Camp H."/>
            <person name="Overmann J."/>
            <person name="Amann R."/>
            <person name="Jetten M.S.M."/>
            <person name="Mascher T."/>
            <person name="Medema M.H."/>
            <person name="Devos D.P."/>
            <person name="Kaster A.-K."/>
            <person name="Ovreas L."/>
            <person name="Rohde M."/>
            <person name="Galperin M.Y."/>
            <person name="Jogler C."/>
        </authorList>
    </citation>
    <scope>NUCLEOTIDE SEQUENCE [LARGE SCALE GENOMIC DNA]</scope>
    <source>
        <strain evidence="4 5">Mal52</strain>
    </source>
</reference>
<dbReference type="Pfam" id="PF04389">
    <property type="entry name" value="Peptidase_M28"/>
    <property type="match status" value="1"/>
</dbReference>
<evidence type="ECO:0000256" key="2">
    <source>
        <dbReference type="ARBA" id="ARBA00023315"/>
    </source>
</evidence>
<dbReference type="InterPro" id="IPR007484">
    <property type="entry name" value="Peptidase_M28"/>
</dbReference>
<dbReference type="Proteomes" id="UP000319383">
    <property type="component" value="Chromosome"/>
</dbReference>
<dbReference type="SUPFAM" id="SSF53187">
    <property type="entry name" value="Zn-dependent exopeptidases"/>
    <property type="match status" value="1"/>
</dbReference>
<evidence type="ECO:0000313" key="5">
    <source>
        <dbReference type="Proteomes" id="UP000319383"/>
    </source>
</evidence>
<organism evidence="4 5">
    <name type="scientific">Symmachiella dynata</name>
    <dbReference type="NCBI Taxonomy" id="2527995"/>
    <lineage>
        <taxon>Bacteria</taxon>
        <taxon>Pseudomonadati</taxon>
        <taxon>Planctomycetota</taxon>
        <taxon>Planctomycetia</taxon>
        <taxon>Planctomycetales</taxon>
        <taxon>Planctomycetaceae</taxon>
        <taxon>Symmachiella</taxon>
    </lineage>
</organism>
<sequence length="307" mass="34768">MIAAILVGTFCVTVCAAEEARPDAKRAFGYLAQICRIGPRISGSRGMMRQQQLIGKHFAAFDCEVKYQPFDVRHPLTGNPVRMNNIIISWNPEVKERLLLCCHYDTRPLPDRDRDANQRQQGVFLGANDGASGVALFMELAHHMKNLPATCGVDFVIFDGEELVYGNRGEYFLGSTHFAENYRDHPTEQRYTAGVLVDMVADRNLRIYMEKNSLKYAPDVTKSIWKSAEQVGVDEFVPRAKHEVRDDHLPLNEIAKIPTCDIIDFDYPYWHTTRDVPNSCSGKSLAKVAKVLLHWLRTYPVAQPPAK</sequence>
<dbReference type="KEGG" id="sdyn:Mal52_02080"/>
<proteinExistence type="predicted"/>
<accession>A0A517ZH02</accession>
<dbReference type="PANTHER" id="PTHR12283">
    <property type="entry name" value="GLUTAMINYL-PEPTIDE CYCLOTRANSFERASE"/>
    <property type="match status" value="1"/>
</dbReference>
<dbReference type="GO" id="GO:0004177">
    <property type="term" value="F:aminopeptidase activity"/>
    <property type="evidence" value="ECO:0007669"/>
    <property type="project" value="UniProtKB-KW"/>
</dbReference>
<evidence type="ECO:0000259" key="3">
    <source>
        <dbReference type="Pfam" id="PF04389"/>
    </source>
</evidence>
<keyword evidence="5" id="KW-1185">Reference proteome</keyword>
<keyword evidence="4" id="KW-0378">Hydrolase</keyword>